<gene>
    <name evidence="1" type="ORF">AMORRO_LOCUS14495</name>
</gene>
<keyword evidence="2" id="KW-1185">Reference proteome</keyword>
<comment type="caution">
    <text evidence="1">The sequence shown here is derived from an EMBL/GenBank/DDBJ whole genome shotgun (WGS) entry which is preliminary data.</text>
</comment>
<dbReference type="AlphaFoldDB" id="A0A9N9IL16"/>
<protein>
    <submittedName>
        <fullName evidence="1">7375_t:CDS:1</fullName>
    </submittedName>
</protein>
<sequence length="64" mass="7804">WLKINNWLIWQNIIEITRKKDLKLKLHKVKAYFGNKYNNKQISLLNKQLNYWQLCGHLSNGKHI</sequence>
<name>A0A9N9IL16_9GLOM</name>
<organism evidence="1 2">
    <name type="scientific">Acaulospora morrowiae</name>
    <dbReference type="NCBI Taxonomy" id="94023"/>
    <lineage>
        <taxon>Eukaryota</taxon>
        <taxon>Fungi</taxon>
        <taxon>Fungi incertae sedis</taxon>
        <taxon>Mucoromycota</taxon>
        <taxon>Glomeromycotina</taxon>
        <taxon>Glomeromycetes</taxon>
        <taxon>Diversisporales</taxon>
        <taxon>Acaulosporaceae</taxon>
        <taxon>Acaulospora</taxon>
    </lineage>
</organism>
<reference evidence="1" key="1">
    <citation type="submission" date="2021-06" db="EMBL/GenBank/DDBJ databases">
        <authorList>
            <person name="Kallberg Y."/>
            <person name="Tangrot J."/>
            <person name="Rosling A."/>
        </authorList>
    </citation>
    <scope>NUCLEOTIDE SEQUENCE</scope>
    <source>
        <strain evidence="1">CL551</strain>
    </source>
</reference>
<evidence type="ECO:0000313" key="1">
    <source>
        <dbReference type="EMBL" id="CAG8737693.1"/>
    </source>
</evidence>
<proteinExistence type="predicted"/>
<dbReference type="Proteomes" id="UP000789342">
    <property type="component" value="Unassembled WGS sequence"/>
</dbReference>
<dbReference type="EMBL" id="CAJVPV010028994">
    <property type="protein sequence ID" value="CAG8737693.1"/>
    <property type="molecule type" value="Genomic_DNA"/>
</dbReference>
<evidence type="ECO:0000313" key="2">
    <source>
        <dbReference type="Proteomes" id="UP000789342"/>
    </source>
</evidence>
<accession>A0A9N9IL16</accession>
<feature type="non-terminal residue" evidence="1">
    <location>
        <position position="1"/>
    </location>
</feature>